<sequence length="1423" mass="159287">MDIISRLPEKSLVRFKSVSKSWCSLASKALQLLLHSSNRKSSKFVIISKEFSGERAVCKLIENNGVSFERIEIAIPLRPTSECVRVLCSCYGLLCMSDGCRFFYLWNPSTKKFRSVAYPPGESEMMTTHGIGPDLRTRDILLIRIIKAGTLSDKKLPRAEVYSLNTNSWSRIESVPCFAYDEPTTFFDGAIHWKAINNVILYFNTAERVFRMIKLPVGCFDHIFWYHWRLAVLIGSLAFIVLGNVDVHPASSRICDIWIMDEYELDFRHASHLSRANPQVLISAAASRLLLLSFERHPQIRLIKTNLHQKSRSPKTLHAPPLAGEASGKPAELDFRHASHLSRANPQVLISAAASRLLLLSFERHPQIRLIKTNLHQKSRSPKTLHAPPLAGEASGKPAELDFRHASHLSRANPQVLISAAASRLLLLSFERHPQIRLIKTNLHQKSRSPKTLHAPPLAGEASGKPAELDFRHASHLSRANPQVLISAAASRLLLLSFERHPQIRLVKTNLHQKSRSQKTLHAPPLAGEASGKPADLFYISYSFLMDTTKLPQTVIAAHPSSSSRNGSKYCKNCYQLGHLLFECPTVRMSVLSQDWSHCLQLPNQGLPSQVTQELFQGLIIPLSLLLLLQNHSLLLLSHMFRILGRIRFLGQAVEWDGCSSSLHFHLPSTPTPPPSQVAPYCFCFSFESLAFTFRNHLSKMVGLNANTATLLDSVRAFLISASCPERFWGEAALTAVYTINRLPSSALQNVTPFERLYGTPASYSSLRVFGCACFVLLQPHEHSKLEPRSRLCCFLGYGIEHKGYRCWDPISQRLRISRHVVFWEHTMFNSLSKFTTCSTPSFFTNPSLPLFPISPADSPTSPLAPPLAVDPVLDQTPDLPLAAPPADSPASPQESAPPVDPVTDQPPLLPLRRSDRVRAPPAHLRDYSCFSAVLSLHEPHTYREACTNPLWQQAMTEELQALEKTHTWDLVDLPHGKSAIGCKWVYKIKTKSDGSIERYKARLVAKGYAQEYGIDYEETFAPVARITSVRSLLAIAAVHQHLQAIQTVPDKVCLLRRALYGLKQAPRAWFAKFSSIVHQFGFSSSSHDTALFIRRSDKGMILLLLYVDDMIITGDDHSGISDFKLFLHQQFEMKDLGHLSYFLGLEVSSDSTGYYLSQAKYASDLLSRTGLTDTKVVSTPLEMNARLTPLDGTPLNDATLYRQLVGSLVYLTVTRPDIAHAVHLVSQFLSAPHSTHYAAVLHILRYIKGTMFHGLHFSAHSTLDLCAYSDADWAGDPTDRRSTTGFCFFLGDSLISWRSKKQHIVSRSSTEAEYRALADTTSELLALRWLLEDMGVTHSSPTVIHCDNRSAIQIAHNDVFHERTKHIEIDCHLVRHHLSAGILHLLPVSSSDQTADIFTKTFPPGRFRDLVSKLKMASFKPP</sequence>
<dbReference type="InterPro" id="IPR013103">
    <property type="entry name" value="RVT_2"/>
</dbReference>
<evidence type="ECO:0008006" key="7">
    <source>
        <dbReference type="Google" id="ProtNLM"/>
    </source>
</evidence>
<evidence type="ECO:0000259" key="2">
    <source>
        <dbReference type="Pfam" id="PF00646"/>
    </source>
</evidence>
<gene>
    <name evidence="6" type="ORF">FSB_LOCUS45316</name>
</gene>
<dbReference type="Pfam" id="PF25597">
    <property type="entry name" value="SH3_retrovirus"/>
    <property type="match status" value="1"/>
</dbReference>
<dbReference type="SUPFAM" id="SSF56672">
    <property type="entry name" value="DNA/RNA polymerases"/>
    <property type="match status" value="1"/>
</dbReference>
<dbReference type="InterPro" id="IPR043502">
    <property type="entry name" value="DNA/RNA_pol_sf"/>
</dbReference>
<feature type="domain" description="Reverse transcriptase Ty1/copia-type" evidence="3">
    <location>
        <begin position="1046"/>
        <end position="1183"/>
    </location>
</feature>
<name>A0A2N9I0A1_FAGSY</name>
<dbReference type="Pfam" id="PF07727">
    <property type="entry name" value="RVT_2"/>
    <property type="match status" value="2"/>
</dbReference>
<dbReference type="Pfam" id="PF00646">
    <property type="entry name" value="F-box"/>
    <property type="match status" value="1"/>
</dbReference>
<dbReference type="InterPro" id="IPR057670">
    <property type="entry name" value="SH3_retrovirus"/>
</dbReference>
<feature type="region of interest" description="Disordered" evidence="1">
    <location>
        <begin position="442"/>
        <end position="464"/>
    </location>
</feature>
<dbReference type="EMBL" id="OIVN01004445">
    <property type="protein sequence ID" value="SPD17434.1"/>
    <property type="molecule type" value="Genomic_DNA"/>
</dbReference>
<protein>
    <recommendedName>
        <fullName evidence="7">Reverse transcriptase Ty1/copia-type domain-containing protein</fullName>
    </recommendedName>
</protein>
<dbReference type="InterPro" id="IPR017451">
    <property type="entry name" value="F-box-assoc_interact_dom"/>
</dbReference>
<dbReference type="InterPro" id="IPR006527">
    <property type="entry name" value="F-box-assoc_dom_typ1"/>
</dbReference>
<proteinExistence type="predicted"/>
<dbReference type="InterPro" id="IPR036047">
    <property type="entry name" value="F-box-like_dom_sf"/>
</dbReference>
<feature type="domain" description="Reverse transcriptase Ty1/copia-type" evidence="3">
    <location>
        <begin position="967"/>
        <end position="1041"/>
    </location>
</feature>
<dbReference type="PANTHER" id="PTHR11439">
    <property type="entry name" value="GAG-POL-RELATED RETROTRANSPOSON"/>
    <property type="match status" value="1"/>
</dbReference>
<dbReference type="SUPFAM" id="SSF81383">
    <property type="entry name" value="F-box domain"/>
    <property type="match status" value="1"/>
</dbReference>
<feature type="domain" description="Retroviral polymerase SH3-like" evidence="5">
    <location>
        <begin position="772"/>
        <end position="833"/>
    </location>
</feature>
<dbReference type="SUPFAM" id="SSF53098">
    <property type="entry name" value="Ribonuclease H-like"/>
    <property type="match status" value="1"/>
</dbReference>
<evidence type="ECO:0000256" key="1">
    <source>
        <dbReference type="SAM" id="MobiDB-lite"/>
    </source>
</evidence>
<feature type="domain" description="F-box" evidence="2">
    <location>
        <begin position="2"/>
        <end position="27"/>
    </location>
</feature>
<feature type="region of interest" description="Disordered" evidence="1">
    <location>
        <begin position="373"/>
        <end position="396"/>
    </location>
</feature>
<dbReference type="NCBIfam" id="TIGR01640">
    <property type="entry name" value="F_box_assoc_1"/>
    <property type="match status" value="1"/>
</dbReference>
<feature type="domain" description="F-box associated beta-propeller type 1" evidence="4">
    <location>
        <begin position="84"/>
        <end position="264"/>
    </location>
</feature>
<evidence type="ECO:0000259" key="3">
    <source>
        <dbReference type="Pfam" id="PF07727"/>
    </source>
</evidence>
<dbReference type="InterPro" id="IPR012337">
    <property type="entry name" value="RNaseH-like_sf"/>
</dbReference>
<feature type="region of interest" description="Disordered" evidence="1">
    <location>
        <begin position="865"/>
        <end position="916"/>
    </location>
</feature>
<dbReference type="Pfam" id="PF07734">
    <property type="entry name" value="FBA_1"/>
    <property type="match status" value="1"/>
</dbReference>
<dbReference type="PANTHER" id="PTHR11439:SF461">
    <property type="entry name" value="OS10G0432200 PROTEIN"/>
    <property type="match status" value="1"/>
</dbReference>
<evidence type="ECO:0000259" key="5">
    <source>
        <dbReference type="Pfam" id="PF25597"/>
    </source>
</evidence>
<dbReference type="InterPro" id="IPR001810">
    <property type="entry name" value="F-box_dom"/>
</dbReference>
<accession>A0A2N9I0A1</accession>
<organism evidence="6">
    <name type="scientific">Fagus sylvatica</name>
    <name type="common">Beechnut</name>
    <dbReference type="NCBI Taxonomy" id="28930"/>
    <lineage>
        <taxon>Eukaryota</taxon>
        <taxon>Viridiplantae</taxon>
        <taxon>Streptophyta</taxon>
        <taxon>Embryophyta</taxon>
        <taxon>Tracheophyta</taxon>
        <taxon>Spermatophyta</taxon>
        <taxon>Magnoliopsida</taxon>
        <taxon>eudicotyledons</taxon>
        <taxon>Gunneridae</taxon>
        <taxon>Pentapetalae</taxon>
        <taxon>rosids</taxon>
        <taxon>fabids</taxon>
        <taxon>Fagales</taxon>
        <taxon>Fagaceae</taxon>
        <taxon>Fagus</taxon>
    </lineage>
</organism>
<feature type="compositionally biased region" description="Low complexity" evidence="1">
    <location>
        <begin position="867"/>
        <end position="882"/>
    </location>
</feature>
<evidence type="ECO:0000259" key="4">
    <source>
        <dbReference type="Pfam" id="PF07734"/>
    </source>
</evidence>
<reference evidence="6" key="1">
    <citation type="submission" date="2018-02" db="EMBL/GenBank/DDBJ databases">
        <authorList>
            <person name="Cohen D.B."/>
            <person name="Kent A.D."/>
        </authorList>
    </citation>
    <scope>NUCLEOTIDE SEQUENCE</scope>
</reference>
<dbReference type="CDD" id="cd09272">
    <property type="entry name" value="RNase_HI_RT_Ty1"/>
    <property type="match status" value="1"/>
</dbReference>
<evidence type="ECO:0000313" key="6">
    <source>
        <dbReference type="EMBL" id="SPD17434.1"/>
    </source>
</evidence>
<feature type="compositionally biased region" description="Low complexity" evidence="1">
    <location>
        <begin position="889"/>
        <end position="898"/>
    </location>
</feature>